<protein>
    <recommendedName>
        <fullName evidence="2">Glycine-rich domain-containing protein</fullName>
    </recommendedName>
</protein>
<gene>
    <name evidence="3" type="ORF">PS723_00009</name>
</gene>
<dbReference type="Proteomes" id="UP000379480">
    <property type="component" value="Unassembled WGS sequence"/>
</dbReference>
<evidence type="ECO:0000259" key="2">
    <source>
        <dbReference type="Pfam" id="PF21722"/>
    </source>
</evidence>
<evidence type="ECO:0000313" key="4">
    <source>
        <dbReference type="Proteomes" id="UP000379480"/>
    </source>
</evidence>
<dbReference type="InterPro" id="IPR049304">
    <property type="entry name" value="Gly_rich_dom"/>
</dbReference>
<sequence>MASMYDLHDLPTGELALPGLPERTPVAAAIIRGEASWTVPGIYDFTVPIGVTSICAVCIGGGGGMYNTNPYYTGGGGSLGWANNLPVSPGQVIRVVVGVAGVNGAPGVVTKGGDSFISPDGGVTAYVNAPGGNILNNANIAPTPNGNVGGANASTQGGGGGGAGGYTSQGGKGGDTSTWVGLTSLDGGSGGSYNNYNGGGAGGGSWLYGSIIRNSPAPPPVTSGSTGGNADGSPPTRPNLNFNLFWGGGAGYWPAGSGAVRILWGAGRAFPATDVGLPI</sequence>
<reference evidence="3 4" key="1">
    <citation type="submission" date="2019-09" db="EMBL/GenBank/DDBJ databases">
        <authorList>
            <person name="Chandra G."/>
            <person name="Truman W A."/>
        </authorList>
    </citation>
    <scope>NUCLEOTIDE SEQUENCE [LARGE SCALE GENOMIC DNA]</scope>
    <source>
        <strain evidence="3">PS723</strain>
    </source>
</reference>
<feature type="domain" description="Glycine-rich" evidence="2">
    <location>
        <begin position="39"/>
        <end position="258"/>
    </location>
</feature>
<evidence type="ECO:0000256" key="1">
    <source>
        <dbReference type="SAM" id="MobiDB-lite"/>
    </source>
</evidence>
<feature type="region of interest" description="Disordered" evidence="1">
    <location>
        <begin position="154"/>
        <end position="174"/>
    </location>
</feature>
<feature type="compositionally biased region" description="Gly residues" evidence="1">
    <location>
        <begin position="156"/>
        <end position="174"/>
    </location>
</feature>
<accession>A0A5E6ZKH0</accession>
<organism evidence="3 4">
    <name type="scientific">Pseudomonas fluorescens</name>
    <dbReference type="NCBI Taxonomy" id="294"/>
    <lineage>
        <taxon>Bacteria</taxon>
        <taxon>Pseudomonadati</taxon>
        <taxon>Pseudomonadota</taxon>
        <taxon>Gammaproteobacteria</taxon>
        <taxon>Pseudomonadales</taxon>
        <taxon>Pseudomonadaceae</taxon>
        <taxon>Pseudomonas</taxon>
    </lineage>
</organism>
<name>A0A5E6ZKH0_PSEFL</name>
<dbReference type="AlphaFoldDB" id="A0A5E6ZKH0"/>
<feature type="region of interest" description="Disordered" evidence="1">
    <location>
        <begin position="217"/>
        <end position="236"/>
    </location>
</feature>
<evidence type="ECO:0000313" key="3">
    <source>
        <dbReference type="EMBL" id="VVN64587.1"/>
    </source>
</evidence>
<dbReference type="Pfam" id="PF21722">
    <property type="entry name" value="Gly_rich_2"/>
    <property type="match status" value="1"/>
</dbReference>
<dbReference type="EMBL" id="CABVHY010000001">
    <property type="protein sequence ID" value="VVN64587.1"/>
    <property type="molecule type" value="Genomic_DNA"/>
</dbReference>
<proteinExistence type="predicted"/>